<dbReference type="GO" id="GO:0030170">
    <property type="term" value="F:pyridoxal phosphate binding"/>
    <property type="evidence" value="ECO:0007669"/>
    <property type="project" value="InterPro"/>
</dbReference>
<evidence type="ECO:0000256" key="9">
    <source>
        <dbReference type="ARBA" id="ARBA00023098"/>
    </source>
</evidence>
<keyword evidence="15" id="KW-1185">Reference proteome</keyword>
<protein>
    <recommendedName>
        <fullName evidence="11">Serine palmitoyltransferase 1</fullName>
        <ecNumber evidence="5">2.3.1.50</ecNumber>
    </recommendedName>
    <alternativeName>
        <fullName evidence="12">Long chain base biosynthesis protein 1</fullName>
    </alternativeName>
    <alternativeName>
        <fullName evidence="13">Serine-palmitoyl-CoA transferase 1</fullName>
    </alternativeName>
</protein>
<sequence>MIDVDMVMASLENAIASTGGFCVGRSYVVGHQRLSGLGYCFSASLPPLLATAASEAIKIIDEQPERVNRVRENATKVHKALEKIFSGTLFALVGAEISPLKHLQWKGKKEQAEEVLDQLVDKLFDNHSILVTRARYLVKEECFPVESSIKVMVQSELTDEEMDRFVNAVSDIVQNL</sequence>
<dbReference type="EC" id="2.3.1.50" evidence="5"/>
<keyword evidence="8" id="KW-0746">Sphingolipid metabolism</keyword>
<dbReference type="InterPro" id="IPR015421">
    <property type="entry name" value="PyrdxlP-dep_Trfase_major"/>
</dbReference>
<dbReference type="InterPro" id="IPR015424">
    <property type="entry name" value="PyrdxlP-dep_Trfase"/>
</dbReference>
<keyword evidence="6" id="KW-0808">Transferase</keyword>
<keyword evidence="9" id="KW-0443">Lipid metabolism</keyword>
<evidence type="ECO:0000256" key="2">
    <source>
        <dbReference type="ARBA" id="ARBA00004760"/>
    </source>
</evidence>
<dbReference type="InterPro" id="IPR050087">
    <property type="entry name" value="AON_synthase_class-II"/>
</dbReference>
<dbReference type="AlphaFoldDB" id="A0AAF3EXB1"/>
<evidence type="ECO:0000256" key="8">
    <source>
        <dbReference type="ARBA" id="ARBA00022919"/>
    </source>
</evidence>
<evidence type="ECO:0000256" key="5">
    <source>
        <dbReference type="ARBA" id="ARBA00013220"/>
    </source>
</evidence>
<dbReference type="SUPFAM" id="SSF53383">
    <property type="entry name" value="PLP-dependent transferases"/>
    <property type="match status" value="1"/>
</dbReference>
<dbReference type="Pfam" id="PF00155">
    <property type="entry name" value="Aminotran_1_2"/>
    <property type="match status" value="1"/>
</dbReference>
<dbReference type="Gene3D" id="3.40.640.10">
    <property type="entry name" value="Type I PLP-dependent aspartate aminotransferase-like (Major domain)"/>
    <property type="match status" value="1"/>
</dbReference>
<dbReference type="GO" id="GO:0004758">
    <property type="term" value="F:serine C-palmitoyltransferase activity"/>
    <property type="evidence" value="ECO:0007669"/>
    <property type="project" value="UniProtKB-EC"/>
</dbReference>
<comment type="pathway">
    <text evidence="2">Lipid metabolism; sphingolipid metabolism.</text>
</comment>
<evidence type="ECO:0000313" key="16">
    <source>
        <dbReference type="WBParaSite" id="MBELARI_LOCUS18730"/>
    </source>
</evidence>
<evidence type="ECO:0000259" key="14">
    <source>
        <dbReference type="Pfam" id="PF00155"/>
    </source>
</evidence>
<evidence type="ECO:0000256" key="13">
    <source>
        <dbReference type="ARBA" id="ARBA00042649"/>
    </source>
</evidence>
<dbReference type="Proteomes" id="UP000887575">
    <property type="component" value="Unassembled WGS sequence"/>
</dbReference>
<evidence type="ECO:0000256" key="11">
    <source>
        <dbReference type="ARBA" id="ARBA00041066"/>
    </source>
</evidence>
<organism evidence="15 16">
    <name type="scientific">Mesorhabditis belari</name>
    <dbReference type="NCBI Taxonomy" id="2138241"/>
    <lineage>
        <taxon>Eukaryota</taxon>
        <taxon>Metazoa</taxon>
        <taxon>Ecdysozoa</taxon>
        <taxon>Nematoda</taxon>
        <taxon>Chromadorea</taxon>
        <taxon>Rhabditida</taxon>
        <taxon>Rhabditina</taxon>
        <taxon>Rhabditomorpha</taxon>
        <taxon>Rhabditoidea</taxon>
        <taxon>Rhabditidae</taxon>
        <taxon>Mesorhabditinae</taxon>
        <taxon>Mesorhabditis</taxon>
    </lineage>
</organism>
<evidence type="ECO:0000256" key="4">
    <source>
        <dbReference type="ARBA" id="ARBA00008392"/>
    </source>
</evidence>
<dbReference type="WBParaSite" id="MBELARI_LOCUS18730">
    <property type="protein sequence ID" value="MBELARI_LOCUS18730"/>
    <property type="gene ID" value="MBELARI_LOCUS18730"/>
</dbReference>
<comment type="similarity">
    <text evidence="4">Belongs to the class-II pyridoxal-phosphate-dependent aminotransferase family.</text>
</comment>
<keyword evidence="7" id="KW-0663">Pyridoxal phosphate</keyword>
<dbReference type="GO" id="GO:0005783">
    <property type="term" value="C:endoplasmic reticulum"/>
    <property type="evidence" value="ECO:0007669"/>
    <property type="project" value="TreeGrafter"/>
</dbReference>
<comment type="pathway">
    <text evidence="3">Sphingolipid metabolism.</text>
</comment>
<reference evidence="16" key="1">
    <citation type="submission" date="2024-02" db="UniProtKB">
        <authorList>
            <consortium name="WormBaseParasite"/>
        </authorList>
    </citation>
    <scope>IDENTIFICATION</scope>
</reference>
<name>A0AAF3EXB1_9BILA</name>
<evidence type="ECO:0000256" key="7">
    <source>
        <dbReference type="ARBA" id="ARBA00022898"/>
    </source>
</evidence>
<accession>A0AAF3EXB1</accession>
<dbReference type="GO" id="GO:0046512">
    <property type="term" value="P:sphingosine biosynthetic process"/>
    <property type="evidence" value="ECO:0007669"/>
    <property type="project" value="TreeGrafter"/>
</dbReference>
<dbReference type="PANTHER" id="PTHR13693:SF2">
    <property type="entry name" value="SERINE PALMITOYLTRANSFERASE 1"/>
    <property type="match status" value="1"/>
</dbReference>
<evidence type="ECO:0000256" key="3">
    <source>
        <dbReference type="ARBA" id="ARBA00004991"/>
    </source>
</evidence>
<dbReference type="GO" id="GO:0046513">
    <property type="term" value="P:ceramide biosynthetic process"/>
    <property type="evidence" value="ECO:0007669"/>
    <property type="project" value="TreeGrafter"/>
</dbReference>
<feature type="domain" description="Aminotransferase class I/classII large" evidence="14">
    <location>
        <begin position="6"/>
        <end position="168"/>
    </location>
</feature>
<evidence type="ECO:0000256" key="10">
    <source>
        <dbReference type="ARBA" id="ARBA00023315"/>
    </source>
</evidence>
<dbReference type="InterPro" id="IPR004839">
    <property type="entry name" value="Aminotransferase_I/II_large"/>
</dbReference>
<proteinExistence type="inferred from homology"/>
<dbReference type="PANTHER" id="PTHR13693">
    <property type="entry name" value="CLASS II AMINOTRANSFERASE/8-AMINO-7-OXONONANOATE SYNTHASE"/>
    <property type="match status" value="1"/>
</dbReference>
<evidence type="ECO:0000313" key="15">
    <source>
        <dbReference type="Proteomes" id="UP000887575"/>
    </source>
</evidence>
<dbReference type="GO" id="GO:0016020">
    <property type="term" value="C:membrane"/>
    <property type="evidence" value="ECO:0007669"/>
    <property type="project" value="GOC"/>
</dbReference>
<comment type="cofactor">
    <cofactor evidence="1">
        <name>pyridoxal 5'-phosphate</name>
        <dbReference type="ChEBI" id="CHEBI:597326"/>
    </cofactor>
</comment>
<evidence type="ECO:0000256" key="1">
    <source>
        <dbReference type="ARBA" id="ARBA00001933"/>
    </source>
</evidence>
<keyword evidence="10" id="KW-0012">Acyltransferase</keyword>
<evidence type="ECO:0000256" key="6">
    <source>
        <dbReference type="ARBA" id="ARBA00022679"/>
    </source>
</evidence>
<evidence type="ECO:0000256" key="12">
    <source>
        <dbReference type="ARBA" id="ARBA00041765"/>
    </source>
</evidence>